<feature type="domain" description="FAD linked oxidase N-terminal" evidence="5">
    <location>
        <begin position="49"/>
        <end position="117"/>
    </location>
</feature>
<keyword evidence="2" id="KW-0285">Flavoprotein</keyword>
<evidence type="ECO:0000256" key="2">
    <source>
        <dbReference type="ARBA" id="ARBA00022630"/>
    </source>
</evidence>
<dbReference type="Proteomes" id="UP000078559">
    <property type="component" value="Unassembled WGS sequence"/>
</dbReference>
<dbReference type="InterPro" id="IPR050416">
    <property type="entry name" value="FAD-linked_Oxidoreductase"/>
</dbReference>
<dbReference type="SUPFAM" id="SSF56176">
    <property type="entry name" value="FAD-binding/transporter-associated domain-like"/>
    <property type="match status" value="1"/>
</dbReference>
<evidence type="ECO:0000256" key="3">
    <source>
        <dbReference type="ARBA" id="ARBA00022827"/>
    </source>
</evidence>
<dbReference type="SMR" id="A0A194VJG1"/>
<dbReference type="InterPro" id="IPR016167">
    <property type="entry name" value="FAD-bd_PCMH_sub1"/>
</dbReference>
<evidence type="ECO:0000313" key="7">
    <source>
        <dbReference type="Proteomes" id="UP000078559"/>
    </source>
</evidence>
<dbReference type="GO" id="GO:0016491">
    <property type="term" value="F:oxidoreductase activity"/>
    <property type="evidence" value="ECO:0007669"/>
    <property type="project" value="UniProtKB-KW"/>
</dbReference>
<dbReference type="InterPro" id="IPR036318">
    <property type="entry name" value="FAD-bd_PCMH-like_sf"/>
</dbReference>
<dbReference type="GO" id="GO:0050660">
    <property type="term" value="F:flavin adenine dinucleotide binding"/>
    <property type="evidence" value="ECO:0007669"/>
    <property type="project" value="InterPro"/>
</dbReference>
<keyword evidence="4" id="KW-0560">Oxidoreductase</keyword>
<dbReference type="Gene3D" id="3.40.462.20">
    <property type="match status" value="1"/>
</dbReference>
<evidence type="ECO:0000259" key="5">
    <source>
        <dbReference type="Pfam" id="PF01565"/>
    </source>
</evidence>
<gene>
    <name evidence="6" type="ORF">VM1G_11090</name>
</gene>
<reference evidence="6" key="1">
    <citation type="submission" date="2014-12" db="EMBL/GenBank/DDBJ databases">
        <title>Genome Sequence of Valsa Canker Pathogens Uncovers a Specific Adaption of Colonization on Woody Bark.</title>
        <authorList>
            <person name="Yin Z."/>
            <person name="Liu H."/>
            <person name="Gao X."/>
            <person name="Li Z."/>
            <person name="Song N."/>
            <person name="Ke X."/>
            <person name="Dai Q."/>
            <person name="Wu Y."/>
            <person name="Sun Y."/>
            <person name="Xu J.-R."/>
            <person name="Kang Z.K."/>
            <person name="Wang L."/>
            <person name="Huang L."/>
        </authorList>
    </citation>
    <scope>NUCLEOTIDE SEQUENCE [LARGE SCALE GENOMIC DNA]</scope>
    <source>
        <strain evidence="6">03-8</strain>
    </source>
</reference>
<dbReference type="AlphaFoldDB" id="A0A194VJG1"/>
<dbReference type="OrthoDB" id="407275at2759"/>
<dbReference type="PANTHER" id="PTHR42973">
    <property type="entry name" value="BINDING OXIDOREDUCTASE, PUTATIVE (AFU_ORTHOLOGUE AFUA_1G17690)-RELATED"/>
    <property type="match status" value="1"/>
</dbReference>
<dbReference type="EMBL" id="KN796127">
    <property type="protein sequence ID" value="KUI64281.1"/>
    <property type="molecule type" value="Genomic_DNA"/>
</dbReference>
<sequence length="272" mass="30545">MIQDSGTAVPDLNQLRQQLQQLSVPSVFPDSPGYEKLAKPYNRVFSYQPAVICVPGKDEHVANAILFAREHGVKVQAKGGGYSYAAYSSGGKDDSLILHMRNYSSVKFDNKTNIAVVVLPTRLGSSPASTSKRYQLRTRLPFSRTIWGVFLRDQKHFETREAFDAFYAQSVIIPENAPLSEKVVRGYFQTMKESQLDPSQAWNAVINLHGGLDSQIKAVPADVSAYTHRNMLWVIQHYGFSLNHLSPDQDVYHSSHQSRQRWRAGNFAGDRA</sequence>
<evidence type="ECO:0000313" key="6">
    <source>
        <dbReference type="EMBL" id="KUI64281.1"/>
    </source>
</evidence>
<evidence type="ECO:0000256" key="4">
    <source>
        <dbReference type="ARBA" id="ARBA00023002"/>
    </source>
</evidence>
<comment type="cofactor">
    <cofactor evidence="1">
        <name>FAD</name>
        <dbReference type="ChEBI" id="CHEBI:57692"/>
    </cofactor>
</comment>
<keyword evidence="3" id="KW-0274">FAD</keyword>
<accession>A0A194VJG1</accession>
<dbReference type="Gene3D" id="3.30.43.10">
    <property type="entry name" value="Uridine Diphospho-n-acetylenolpyruvylglucosamine Reductase, domain 2"/>
    <property type="match status" value="1"/>
</dbReference>
<organism evidence="6 7">
    <name type="scientific">Cytospora mali</name>
    <name type="common">Apple Valsa canker fungus</name>
    <name type="synonym">Valsa mali</name>
    <dbReference type="NCBI Taxonomy" id="578113"/>
    <lineage>
        <taxon>Eukaryota</taxon>
        <taxon>Fungi</taxon>
        <taxon>Dikarya</taxon>
        <taxon>Ascomycota</taxon>
        <taxon>Pezizomycotina</taxon>
        <taxon>Sordariomycetes</taxon>
        <taxon>Sordariomycetidae</taxon>
        <taxon>Diaporthales</taxon>
        <taxon>Cytosporaceae</taxon>
        <taxon>Cytospora</taxon>
    </lineage>
</organism>
<name>A0A194VJG1_CYTMA</name>
<evidence type="ECO:0000256" key="1">
    <source>
        <dbReference type="ARBA" id="ARBA00001974"/>
    </source>
</evidence>
<dbReference type="Pfam" id="PF01565">
    <property type="entry name" value="FAD_binding_4"/>
    <property type="match status" value="1"/>
</dbReference>
<dbReference type="InterPro" id="IPR006094">
    <property type="entry name" value="Oxid_FAD_bind_N"/>
</dbReference>
<proteinExistence type="predicted"/>
<keyword evidence="7" id="KW-1185">Reference proteome</keyword>
<protein>
    <recommendedName>
        <fullName evidence="5">FAD linked oxidase N-terminal domain-containing protein</fullName>
    </recommendedName>
</protein>
<dbReference type="PANTHER" id="PTHR42973:SF39">
    <property type="entry name" value="FAD-BINDING PCMH-TYPE DOMAIN-CONTAINING PROTEIN"/>
    <property type="match status" value="1"/>
</dbReference>